<evidence type="ECO:0000313" key="4">
    <source>
        <dbReference type="EMBL" id="HIX82716.1"/>
    </source>
</evidence>
<dbReference type="PANTHER" id="PTHR10204">
    <property type="entry name" value="NAD P H OXIDOREDUCTASE-RELATED"/>
    <property type="match status" value="1"/>
</dbReference>
<dbReference type="GO" id="GO:0005829">
    <property type="term" value="C:cytosol"/>
    <property type="evidence" value="ECO:0007669"/>
    <property type="project" value="TreeGrafter"/>
</dbReference>
<evidence type="ECO:0000256" key="2">
    <source>
        <dbReference type="ARBA" id="ARBA00023002"/>
    </source>
</evidence>
<evidence type="ECO:0000259" key="3">
    <source>
        <dbReference type="Pfam" id="PF02525"/>
    </source>
</evidence>
<dbReference type="InterPro" id="IPR051545">
    <property type="entry name" value="NAD(P)H_dehydrogenase_qn"/>
</dbReference>
<comment type="caution">
    <text evidence="4">The sequence shown here is derived from an EMBL/GenBank/DDBJ whole genome shotgun (WGS) entry which is preliminary data.</text>
</comment>
<evidence type="ECO:0000256" key="1">
    <source>
        <dbReference type="ARBA" id="ARBA00006252"/>
    </source>
</evidence>
<dbReference type="InterPro" id="IPR003680">
    <property type="entry name" value="Flavodoxin_fold"/>
</dbReference>
<name>A0A9D1XPA8_9FIRM</name>
<reference evidence="4" key="2">
    <citation type="submission" date="2021-04" db="EMBL/GenBank/DDBJ databases">
        <authorList>
            <person name="Gilroy R."/>
        </authorList>
    </citation>
    <scope>NUCLEOTIDE SEQUENCE</scope>
    <source>
        <strain evidence="4">ChiGjej1B1-14440</strain>
    </source>
</reference>
<feature type="domain" description="Flavodoxin-like fold" evidence="3">
    <location>
        <begin position="1"/>
        <end position="133"/>
    </location>
</feature>
<reference evidence="4" key="1">
    <citation type="journal article" date="2021" name="PeerJ">
        <title>Extensive microbial diversity within the chicken gut microbiome revealed by metagenomics and culture.</title>
        <authorList>
            <person name="Gilroy R."/>
            <person name="Ravi A."/>
            <person name="Getino M."/>
            <person name="Pursley I."/>
            <person name="Horton D.L."/>
            <person name="Alikhan N.F."/>
            <person name="Baker D."/>
            <person name="Gharbi K."/>
            <person name="Hall N."/>
            <person name="Watson M."/>
            <person name="Adriaenssens E.M."/>
            <person name="Foster-Nyarko E."/>
            <person name="Jarju S."/>
            <person name="Secka A."/>
            <person name="Antonio M."/>
            <person name="Oren A."/>
            <person name="Chaudhuri R.R."/>
            <person name="La Ragione R."/>
            <person name="Hildebrand F."/>
            <person name="Pallen M.J."/>
        </authorList>
    </citation>
    <scope>NUCLEOTIDE SEQUENCE</scope>
    <source>
        <strain evidence="4">ChiGjej1B1-14440</strain>
    </source>
</reference>
<evidence type="ECO:0000313" key="5">
    <source>
        <dbReference type="Proteomes" id="UP000886724"/>
    </source>
</evidence>
<dbReference type="SUPFAM" id="SSF52218">
    <property type="entry name" value="Flavoproteins"/>
    <property type="match status" value="1"/>
</dbReference>
<protein>
    <submittedName>
        <fullName evidence="4">NAD(P)H-dependent oxidoreductase</fullName>
    </submittedName>
</protein>
<accession>A0A9D1XPA8</accession>
<keyword evidence="2" id="KW-0560">Oxidoreductase</keyword>
<proteinExistence type="inferred from homology"/>
<organism evidence="4 5">
    <name type="scientific">Candidatus Erysipelatoclostridium merdavium</name>
    <dbReference type="NCBI Taxonomy" id="2838566"/>
    <lineage>
        <taxon>Bacteria</taxon>
        <taxon>Bacillati</taxon>
        <taxon>Bacillota</taxon>
        <taxon>Erysipelotrichia</taxon>
        <taxon>Erysipelotrichales</taxon>
        <taxon>Erysipelotrichales incertae sedis</taxon>
    </lineage>
</organism>
<dbReference type="GO" id="GO:0003955">
    <property type="term" value="F:NAD(P)H dehydrogenase (quinone) activity"/>
    <property type="evidence" value="ECO:0007669"/>
    <property type="project" value="TreeGrafter"/>
</dbReference>
<dbReference type="Proteomes" id="UP000886724">
    <property type="component" value="Unassembled WGS sequence"/>
</dbReference>
<dbReference type="AlphaFoldDB" id="A0A9D1XPA8"/>
<dbReference type="EMBL" id="DXET01000275">
    <property type="protein sequence ID" value="HIX82716.1"/>
    <property type="molecule type" value="Genomic_DNA"/>
</dbReference>
<comment type="similarity">
    <text evidence="1">Belongs to the NAD(P)H dehydrogenase (quinone) family.</text>
</comment>
<dbReference type="Gene3D" id="3.40.50.360">
    <property type="match status" value="1"/>
</dbReference>
<gene>
    <name evidence="4" type="ORF">H9980_12220</name>
</gene>
<dbReference type="InterPro" id="IPR029039">
    <property type="entry name" value="Flavoprotein-like_sf"/>
</dbReference>
<sequence length="194" mass="22905">MKVLIIYCHPSDNSFTARVKDEFIKGLVAVGHQYTLVDLYQENFNETFSEQEYTREAFYNDEMSISEDVKAYHKLINEADILTFIYPVFWTEAPAKLVGWFQRVWTYGFAYGNHAAMKQLDKALFLVTMGGDLNELVRQEQLEAMKTVMLEDRINERAKEKEMIVFDRMSRDYPNREANFERFLKMAYQIGNNL</sequence>
<dbReference type="Pfam" id="PF02525">
    <property type="entry name" value="Flavodoxin_2"/>
    <property type="match status" value="1"/>
</dbReference>
<dbReference type="PANTHER" id="PTHR10204:SF34">
    <property type="entry name" value="NAD(P)H DEHYDROGENASE [QUINONE] 1 ISOFORM 1"/>
    <property type="match status" value="1"/>
</dbReference>